<feature type="compositionally biased region" description="Polar residues" evidence="1">
    <location>
        <begin position="191"/>
        <end position="222"/>
    </location>
</feature>
<dbReference type="EMBL" id="JABFTP020000083">
    <property type="protein sequence ID" value="KAL3275316.1"/>
    <property type="molecule type" value="Genomic_DNA"/>
</dbReference>
<dbReference type="AlphaFoldDB" id="A0ABD2N962"/>
<protein>
    <submittedName>
        <fullName evidence="2">Uncharacterized protein</fullName>
    </submittedName>
</protein>
<organism evidence="2 3">
    <name type="scientific">Cryptolaemus montrouzieri</name>
    <dbReference type="NCBI Taxonomy" id="559131"/>
    <lineage>
        <taxon>Eukaryota</taxon>
        <taxon>Metazoa</taxon>
        <taxon>Ecdysozoa</taxon>
        <taxon>Arthropoda</taxon>
        <taxon>Hexapoda</taxon>
        <taxon>Insecta</taxon>
        <taxon>Pterygota</taxon>
        <taxon>Neoptera</taxon>
        <taxon>Endopterygota</taxon>
        <taxon>Coleoptera</taxon>
        <taxon>Polyphaga</taxon>
        <taxon>Cucujiformia</taxon>
        <taxon>Coccinelloidea</taxon>
        <taxon>Coccinellidae</taxon>
        <taxon>Scymninae</taxon>
        <taxon>Scymnini</taxon>
        <taxon>Cryptolaemus</taxon>
    </lineage>
</organism>
<dbReference type="PANTHER" id="PTHR28124">
    <property type="entry name" value="DNA REPLICATION REGULATOR SLD2"/>
    <property type="match status" value="1"/>
</dbReference>
<gene>
    <name evidence="2" type="ORF">HHI36_020083</name>
</gene>
<evidence type="ECO:0000313" key="2">
    <source>
        <dbReference type="EMBL" id="KAL3275316.1"/>
    </source>
</evidence>
<feature type="compositionally biased region" description="Basic and acidic residues" evidence="1">
    <location>
        <begin position="155"/>
        <end position="164"/>
    </location>
</feature>
<dbReference type="PANTHER" id="PTHR28124:SF1">
    <property type="entry name" value="DNA REPLICATION REGULATOR SLD2"/>
    <property type="match status" value="1"/>
</dbReference>
<proteinExistence type="predicted"/>
<dbReference type="Proteomes" id="UP001516400">
    <property type="component" value="Unassembled WGS sequence"/>
</dbReference>
<name>A0ABD2N962_9CUCU</name>
<comment type="caution">
    <text evidence="2">The sequence shown here is derived from an EMBL/GenBank/DDBJ whole genome shotgun (WGS) entry which is preliminary data.</text>
</comment>
<dbReference type="CDD" id="cd22289">
    <property type="entry name" value="RecQL4_SLD2_NTD"/>
    <property type="match status" value="1"/>
</dbReference>
<reference evidence="2 3" key="1">
    <citation type="journal article" date="2021" name="BMC Biol.">
        <title>Horizontally acquired antibacterial genes associated with adaptive radiation of ladybird beetles.</title>
        <authorList>
            <person name="Li H.S."/>
            <person name="Tang X.F."/>
            <person name="Huang Y.H."/>
            <person name="Xu Z.Y."/>
            <person name="Chen M.L."/>
            <person name="Du X.Y."/>
            <person name="Qiu B.Y."/>
            <person name="Chen P.T."/>
            <person name="Zhang W."/>
            <person name="Slipinski A."/>
            <person name="Escalona H.E."/>
            <person name="Waterhouse R.M."/>
            <person name="Zwick A."/>
            <person name="Pang H."/>
        </authorList>
    </citation>
    <scope>NUCLEOTIDE SEQUENCE [LARGE SCALE GENOMIC DNA]</scope>
    <source>
        <strain evidence="2">SYSU2018</strain>
    </source>
</reference>
<keyword evidence="3" id="KW-1185">Reference proteome</keyword>
<accession>A0ABD2N962</accession>
<sequence>MFKYLNENLDQNNITLEYDLKSWLIFTFNFKCFYIFHTMDLIDQSKKTLYEKCKYKVKVWEHNFKKTNGRLPCKLDIKEALPEVRNAYKTYFQLKTAALEQTFVDVDGFNSDEEQQPTELKENNFPNTLKTDIHNDLITASTSNFTWGSHLNKTPSEKKIDKPTEPSPNLNLKITKKLSMGSKIIKRNPRKSLSQVKSDSSINLSQKNSDSTPLKPLSFSQPPVQMSSLSSLENDLKLESSHFFGMKHTKIVSTSNFTASQPINIIDKVLNKKNETEFKFKDIDIEWLKRVENSTKTMTVELESEVTKTDLISDEDIIDNSDDESSKSAFHIAKKIKYNNTSLSTSLTSSQKVNLIKANSSNENFHTNNLAIQKSIEIPVSFTSQEHESSENKTLCGQQNINKEGCEIKDTIKNVTTETSNLIGLTENYIQKKSTVISNNYDDELVGKLKKKI</sequence>
<feature type="region of interest" description="Disordered" evidence="1">
    <location>
        <begin position="148"/>
        <end position="171"/>
    </location>
</feature>
<evidence type="ECO:0000313" key="3">
    <source>
        <dbReference type="Proteomes" id="UP001516400"/>
    </source>
</evidence>
<feature type="region of interest" description="Disordered" evidence="1">
    <location>
        <begin position="185"/>
        <end position="222"/>
    </location>
</feature>
<evidence type="ECO:0000256" key="1">
    <source>
        <dbReference type="SAM" id="MobiDB-lite"/>
    </source>
</evidence>
<dbReference type="InterPro" id="IPR040203">
    <property type="entry name" value="Sld2"/>
</dbReference>
<dbReference type="Gene3D" id="1.10.10.1460">
    <property type="match status" value="1"/>
</dbReference>